<dbReference type="PATRIC" id="fig|388467.6.peg.495"/>
<dbReference type="AlphaFoldDB" id="A0A073CDM2"/>
<sequence>MKSFPPVFPPPLAPRARGIWGGCSLFPVPCYMNPIAIVTTPDDTLNVRSTPNGEIVDILGDGTQVEISGDSVNIEGEIWTPIGINRWVAAKYLTLIDAEILAIPGAKIISTQTEEQIGGGLQVYQTKLLDNTGTIINTVRCVSGRIGQQIPSDISGSQTPLPFGIYTFDAPGIVEDAPGEFGGVWSAITPTFPTERAGLGVHYDPSALLSVSETGTSGCLATPTIEEREIMTTFILEYQPTHLIVKKPENQD</sequence>
<evidence type="ECO:0000313" key="1">
    <source>
        <dbReference type="EMBL" id="KEI65743.1"/>
    </source>
</evidence>
<evidence type="ECO:0008006" key="3">
    <source>
        <dbReference type="Google" id="ProtNLM"/>
    </source>
</evidence>
<dbReference type="HOGENOM" id="CLU_1207816_0_0_3"/>
<proteinExistence type="predicted"/>
<evidence type="ECO:0000313" key="2">
    <source>
        <dbReference type="Proteomes" id="UP000027395"/>
    </source>
</evidence>
<dbReference type="EMBL" id="CM002803">
    <property type="protein sequence ID" value="KEI65743.1"/>
    <property type="molecule type" value="Genomic_DNA"/>
</dbReference>
<keyword evidence="2" id="KW-1185">Reference proteome</keyword>
<dbReference type="Gene3D" id="2.30.30.40">
    <property type="entry name" value="SH3 Domains"/>
    <property type="match status" value="1"/>
</dbReference>
<accession>A0A073CDM2</accession>
<name>A0A073CDM2_PLAA1</name>
<protein>
    <recommendedName>
        <fullName evidence="3">SH3b domain-containing protein</fullName>
    </recommendedName>
</protein>
<organism evidence="1 2">
    <name type="scientific">Planktothrix agardhii (strain NIVA-CYA 126/8)</name>
    <dbReference type="NCBI Taxonomy" id="388467"/>
    <lineage>
        <taxon>Bacteria</taxon>
        <taxon>Bacillati</taxon>
        <taxon>Cyanobacteriota</taxon>
        <taxon>Cyanophyceae</taxon>
        <taxon>Oscillatoriophycideae</taxon>
        <taxon>Oscillatoriales</taxon>
        <taxon>Microcoleaceae</taxon>
        <taxon>Planktothrix</taxon>
    </lineage>
</organism>
<reference evidence="1 2" key="1">
    <citation type="journal article" date="2014" name="Appl. Environ. Microbiol.">
        <title>Elucidation of insertion elements encoded on plasmids and in vitro construction of shuttle vectors from the toxic cyanobacterium Planktothrix.</title>
        <authorList>
            <person name="Christiansen G."/>
            <person name="Goesmann A."/>
            <person name="Kurmayer R."/>
        </authorList>
    </citation>
    <scope>NUCLEOTIDE SEQUENCE [LARGE SCALE GENOMIC DNA]</scope>
    <source>
        <strain evidence="1 2">NIVA-CYA 126/8</strain>
    </source>
</reference>
<dbReference type="eggNOG" id="COG1376">
    <property type="taxonomic scope" value="Bacteria"/>
</dbReference>
<gene>
    <name evidence="1" type="ORF">A19Y_0547</name>
</gene>
<dbReference type="Proteomes" id="UP000027395">
    <property type="component" value="Chromosome"/>
</dbReference>